<proteinExistence type="predicted"/>
<dbReference type="InParanoid" id="A0A2P5B426"/>
<keyword evidence="2" id="KW-1185">Reference proteome</keyword>
<evidence type="ECO:0000313" key="1">
    <source>
        <dbReference type="EMBL" id="PON43513.1"/>
    </source>
</evidence>
<comment type="caution">
    <text evidence="1">The sequence shown here is derived from an EMBL/GenBank/DDBJ whole genome shotgun (WGS) entry which is preliminary data.</text>
</comment>
<name>A0A2P5B426_TREOI</name>
<organism evidence="1 2">
    <name type="scientific">Trema orientale</name>
    <name type="common">Charcoal tree</name>
    <name type="synonym">Celtis orientalis</name>
    <dbReference type="NCBI Taxonomy" id="63057"/>
    <lineage>
        <taxon>Eukaryota</taxon>
        <taxon>Viridiplantae</taxon>
        <taxon>Streptophyta</taxon>
        <taxon>Embryophyta</taxon>
        <taxon>Tracheophyta</taxon>
        <taxon>Spermatophyta</taxon>
        <taxon>Magnoliopsida</taxon>
        <taxon>eudicotyledons</taxon>
        <taxon>Gunneridae</taxon>
        <taxon>Pentapetalae</taxon>
        <taxon>rosids</taxon>
        <taxon>fabids</taxon>
        <taxon>Rosales</taxon>
        <taxon>Cannabaceae</taxon>
        <taxon>Trema</taxon>
    </lineage>
</organism>
<evidence type="ECO:0000313" key="2">
    <source>
        <dbReference type="Proteomes" id="UP000237000"/>
    </source>
</evidence>
<sequence>MAPTLDRYTTSYLLSGYAFNDFKIKPHVVSHYTSDSDNDSLSLNPRVSGVAGQSSPILFDDTRMGAHGMENLGAHGMEQEVARVPQEVAAVSAAHGFSAIQEQGALQEAARVSPNAGAHGVLEIQTQGAHGMVGEAGDHGFHGPSARVFGDGLLPQAAAHGVLANQAAAHAFAEEPARVFTQSATVSTQTALHVADLGIGHNQIPSTSMPRAAGPSKVGYVIVDSSMVGDGRNALKTTVGGHDARRASQQIWLRCDAVRTSSQIDSHGHGVASGYTTGCF</sequence>
<reference evidence="2" key="1">
    <citation type="submission" date="2016-06" db="EMBL/GenBank/DDBJ databases">
        <title>Parallel loss of symbiosis genes in relatives of nitrogen-fixing non-legume Parasponia.</title>
        <authorList>
            <person name="Van Velzen R."/>
            <person name="Holmer R."/>
            <person name="Bu F."/>
            <person name="Rutten L."/>
            <person name="Van Zeijl A."/>
            <person name="Liu W."/>
            <person name="Santuari L."/>
            <person name="Cao Q."/>
            <person name="Sharma T."/>
            <person name="Shen D."/>
            <person name="Roswanjaya Y."/>
            <person name="Wardhani T."/>
            <person name="Kalhor M.S."/>
            <person name="Jansen J."/>
            <person name="Van den Hoogen J."/>
            <person name="Gungor B."/>
            <person name="Hartog M."/>
            <person name="Hontelez J."/>
            <person name="Verver J."/>
            <person name="Yang W.-C."/>
            <person name="Schijlen E."/>
            <person name="Repin R."/>
            <person name="Schilthuizen M."/>
            <person name="Schranz E."/>
            <person name="Heidstra R."/>
            <person name="Miyata K."/>
            <person name="Fedorova E."/>
            <person name="Kohlen W."/>
            <person name="Bisseling T."/>
            <person name="Smit S."/>
            <person name="Geurts R."/>
        </authorList>
    </citation>
    <scope>NUCLEOTIDE SEQUENCE [LARGE SCALE GENOMIC DNA]</scope>
    <source>
        <strain evidence="2">cv. RG33-2</strain>
    </source>
</reference>
<dbReference type="Proteomes" id="UP000237000">
    <property type="component" value="Unassembled WGS sequence"/>
</dbReference>
<dbReference type="EMBL" id="JXTC01000613">
    <property type="protein sequence ID" value="PON43513.1"/>
    <property type="molecule type" value="Genomic_DNA"/>
</dbReference>
<dbReference type="AlphaFoldDB" id="A0A2P5B426"/>
<accession>A0A2P5B426</accession>
<protein>
    <submittedName>
        <fullName evidence="1">Uncharacterized protein</fullName>
    </submittedName>
</protein>
<gene>
    <name evidence="1" type="ORF">TorRG33x02_333610</name>
</gene>